<protein>
    <submittedName>
        <fullName evidence="10">CusA/CzcA family heavy metal efflux RND transporter</fullName>
    </submittedName>
</protein>
<dbReference type="PANTHER" id="PTHR32063">
    <property type="match status" value="1"/>
</dbReference>
<evidence type="ECO:0000256" key="8">
    <source>
        <dbReference type="ARBA" id="ARBA00023136"/>
    </source>
</evidence>
<dbReference type="Gene3D" id="3.30.70.1320">
    <property type="entry name" value="Multidrug efflux transporter AcrB pore domain like"/>
    <property type="match status" value="1"/>
</dbReference>
<proteinExistence type="inferred from homology"/>
<sequence length="1463" mass="160926">MIDRIIEFSVRNKLIIGLFVLILIAAGVYSASKLPVDAVPDITNNQVLIITVSPSLAAPEVERLITAPTERLMASLPQLKEMRSISRFGLSNVTVVFDDGVDITKARQQVSERLNQLKGMIPPGIGEPDMGPVTTGLGEVYQYYVVPKPGYENKYTLTQLRTLQEWIVRRQLLGVPGVADVSSLGGKLKQYQVVVDPAKIKSLGITLDQLFNAVQQNNENTGGAYIENGPNAYYIRTEGMASSIEDLQSIPVKTSRGIPMRLADVAGVTEGSAIRFGAMYNNKYGEVSGAVVLMLKGANAMDVVKHVKEKVELIKKRLPEGVTIIPYYERSKMVGNSISTVKRNLIEGALIVIFVLVVFLGNLRSGLVVASVIPLAMLFALIIMNLFHVSANLMSLGALDFGLIVDGAVIIVEGVMHRFRDKINNHPNENEFSQDEVDDEVKQSASRLMSAAIFGQIIILIVYLPILSLEGIEGKMFRPMAETVAFALLGAFILSLTYVPMMTALTMSKKTKKKTNLSDKMMAAIQRRYQPLLKAAIGHTKTVIFIAVLLFGLAYWVFNGLGGEFIPQLEEGDFALDARFLPGTSLTQTIKGMKIASEELKKFPEVQQVTCRIGSAEIPTDPMSLEQCDVFITLNDKSTWTTAKDYAGLQEAMSKKLSQIPGLNVGFEYPVQMRFNELISGAKQDVVVKIFGDDLTQLAKLAGKLSGLVSGTKGAVDVYSEKIGGLPQIVVHYNRAALAQYNVSISQVNHIVNATFAGEKAGNIYEGERQFDVMLRIADTARANFDHIGELLINTPNGNQVPLSQLASIEIKDGPNQVQRENGERKISVSFNVRGRDVEGVVKDLQAQVQQKLKLPPGYHVEYGGQFENLNSAKARLAIAVPASLFFIFILLYFAFNQFREALIVFSAIPLAATGGVFALWIRGMAFSISAGVGFIALFGVAVLNGIVLISEFNRLKEEGDDDADERIQKGTANRLRPVLMTATVASLGFFPMAISTHAGAEVQRPLATVVIGGLITATLLTLVVLPALYKQFASKPKDNGRGKGKAKKSAIIAVLLLCFVLPLKAQTGSEKRITVNEAIKLALSNNLSLKAAQNQTLAGKANVGSAYDIAKTQLSYDAGNINSSNTDNRVSVTQNFALPGYYTNQRNYYNAEAGLSALQEQSLRNQLAYQVRDVYLQLTASTAKLQLLKDQDSVYTNVIKLEQLRFKMGETSRINLTSAEAKAGMLINQRQLVESEIGVLQSKLMLLTGGSVAYLPIEQAPPAWQNIFLPDTVKALDNPEVKQAQQQVLIAGWKMKVSKAKSLPELSLSYSNQSFAGPDIRNSNLYLNKGDRFSSYMVGVNIPLFFNQHKAAIKSADYQKKASEYTYTVRQLEWRGQWLQSYRRYNQQVKALNYYESAALKQASELVRTATLSFNNGGISYLEWANYYNQSIQLRTDRLDALLQLDQTINQLWYYQGETEKP</sequence>
<keyword evidence="11" id="KW-1185">Reference proteome</keyword>
<feature type="transmembrane region" description="Helical" evidence="9">
    <location>
        <begin position="393"/>
        <end position="412"/>
    </location>
</feature>
<feature type="transmembrane region" description="Helical" evidence="9">
    <location>
        <begin position="1007"/>
        <end position="1030"/>
    </location>
</feature>
<dbReference type="Pfam" id="PF00873">
    <property type="entry name" value="ACR_tran"/>
    <property type="match status" value="1"/>
</dbReference>
<organism evidence="10 11">
    <name type="scientific">Mucilaginibacter glaciei</name>
    <dbReference type="NCBI Taxonomy" id="2772109"/>
    <lineage>
        <taxon>Bacteria</taxon>
        <taxon>Pseudomonadati</taxon>
        <taxon>Bacteroidota</taxon>
        <taxon>Sphingobacteriia</taxon>
        <taxon>Sphingobacteriales</taxon>
        <taxon>Sphingobacteriaceae</taxon>
        <taxon>Mucilaginibacter</taxon>
    </lineage>
</organism>
<dbReference type="GO" id="GO:0005886">
    <property type="term" value="C:plasma membrane"/>
    <property type="evidence" value="ECO:0007669"/>
    <property type="project" value="UniProtKB-SubCell"/>
</dbReference>
<comment type="subcellular location">
    <subcellularLocation>
        <location evidence="1">Cell membrane</location>
        <topology evidence="1">Multi-pass membrane protein</topology>
    </subcellularLocation>
</comment>
<dbReference type="SUPFAM" id="SSF82693">
    <property type="entry name" value="Multidrug efflux transporter AcrB pore domain, PN1, PN2, PC1 and PC2 subdomains"/>
    <property type="match status" value="2"/>
</dbReference>
<evidence type="ECO:0000313" key="11">
    <source>
        <dbReference type="Proteomes" id="UP000619078"/>
    </source>
</evidence>
<dbReference type="GO" id="GO:0015562">
    <property type="term" value="F:efflux transmembrane transporter activity"/>
    <property type="evidence" value="ECO:0007669"/>
    <property type="project" value="InterPro"/>
</dbReference>
<dbReference type="InterPro" id="IPR004763">
    <property type="entry name" value="CusA-like"/>
</dbReference>
<evidence type="ECO:0000313" key="10">
    <source>
        <dbReference type="EMBL" id="MBD1393036.1"/>
    </source>
</evidence>
<accession>A0A926NKR4</accession>
<evidence type="ECO:0000256" key="5">
    <source>
        <dbReference type="ARBA" id="ARBA00022475"/>
    </source>
</evidence>
<keyword evidence="6 9" id="KW-0812">Transmembrane</keyword>
<dbReference type="Proteomes" id="UP000619078">
    <property type="component" value="Unassembled WGS sequence"/>
</dbReference>
<dbReference type="NCBIfam" id="TIGR00914">
    <property type="entry name" value="2A0601"/>
    <property type="match status" value="1"/>
</dbReference>
<gene>
    <name evidence="10" type="ORF">IDJ76_08000</name>
</gene>
<dbReference type="InterPro" id="IPR027463">
    <property type="entry name" value="AcrB_DN_DC_subdom"/>
</dbReference>
<dbReference type="Gene3D" id="1.20.1600.10">
    <property type="entry name" value="Outer membrane efflux proteins (OEP)"/>
    <property type="match status" value="1"/>
</dbReference>
<feature type="transmembrane region" description="Helical" evidence="9">
    <location>
        <begin position="344"/>
        <end position="360"/>
    </location>
</feature>
<dbReference type="RefSeq" id="WP_191162549.1">
    <property type="nucleotide sequence ID" value="NZ_JACWMX010000003.1"/>
</dbReference>
<comment type="caution">
    <text evidence="10">The sequence shown here is derived from an EMBL/GenBank/DDBJ whole genome shotgun (WGS) entry which is preliminary data.</text>
</comment>
<feature type="transmembrane region" description="Helical" evidence="9">
    <location>
        <begin position="367"/>
        <end position="387"/>
    </location>
</feature>
<evidence type="ECO:0000256" key="6">
    <source>
        <dbReference type="ARBA" id="ARBA00022692"/>
    </source>
</evidence>
<dbReference type="Gene3D" id="3.30.2090.10">
    <property type="entry name" value="Multidrug efflux transporter AcrB TolC docking domain, DN and DC subdomains"/>
    <property type="match status" value="2"/>
</dbReference>
<evidence type="ECO:0000256" key="3">
    <source>
        <dbReference type="ARBA" id="ARBA00010942"/>
    </source>
</evidence>
<feature type="transmembrane region" description="Helical" evidence="9">
    <location>
        <begin position="903"/>
        <end position="922"/>
    </location>
</feature>
<keyword evidence="5" id="KW-1003">Cell membrane</keyword>
<dbReference type="PRINTS" id="PR00702">
    <property type="entry name" value="ACRIFLAVINRP"/>
</dbReference>
<dbReference type="Gene3D" id="1.20.1640.10">
    <property type="entry name" value="Multidrug efflux transporter AcrB transmembrane domain"/>
    <property type="match status" value="2"/>
</dbReference>
<feature type="transmembrane region" description="Helical" evidence="9">
    <location>
        <begin position="486"/>
        <end position="505"/>
    </location>
</feature>
<feature type="transmembrane region" description="Helical" evidence="9">
    <location>
        <begin position="877"/>
        <end position="896"/>
    </location>
</feature>
<dbReference type="PANTHER" id="PTHR32063:SF24">
    <property type="entry name" value="CATION EFFLUX SYSTEM (ACRB_ACRD_ACRF FAMILY)"/>
    <property type="match status" value="1"/>
</dbReference>
<feature type="transmembrane region" description="Helical" evidence="9">
    <location>
        <begin position="928"/>
        <end position="950"/>
    </location>
</feature>
<name>A0A926NKR4_9SPHI</name>
<feature type="transmembrane region" description="Helical" evidence="9">
    <location>
        <begin position="448"/>
        <end position="466"/>
    </location>
</feature>
<keyword evidence="4" id="KW-0813">Transport</keyword>
<evidence type="ECO:0000256" key="9">
    <source>
        <dbReference type="SAM" id="Phobius"/>
    </source>
</evidence>
<keyword evidence="7 9" id="KW-1133">Transmembrane helix</keyword>
<dbReference type="InterPro" id="IPR003423">
    <property type="entry name" value="OMP_efflux"/>
</dbReference>
<dbReference type="SUPFAM" id="SSF82714">
    <property type="entry name" value="Multidrug efflux transporter AcrB TolC docking domain, DN and DC subdomains"/>
    <property type="match status" value="2"/>
</dbReference>
<evidence type="ECO:0000256" key="7">
    <source>
        <dbReference type="ARBA" id="ARBA00022989"/>
    </source>
</evidence>
<comment type="similarity">
    <text evidence="2">Belongs to the outer membrane factor (OMF) (TC 1.B.17) family.</text>
</comment>
<feature type="transmembrane region" description="Helical" evidence="9">
    <location>
        <begin position="536"/>
        <end position="558"/>
    </location>
</feature>
<dbReference type="Gene3D" id="3.30.70.1430">
    <property type="entry name" value="Multidrug efflux transporter AcrB pore domain"/>
    <property type="match status" value="2"/>
</dbReference>
<evidence type="ECO:0000256" key="4">
    <source>
        <dbReference type="ARBA" id="ARBA00022448"/>
    </source>
</evidence>
<dbReference type="SUPFAM" id="SSF82866">
    <property type="entry name" value="Multidrug efflux transporter AcrB transmembrane domain"/>
    <property type="match status" value="2"/>
</dbReference>
<comment type="similarity">
    <text evidence="3">Belongs to the resistance-nodulation-cell division (RND) (TC 2.A.6) family.</text>
</comment>
<dbReference type="EMBL" id="JACWMX010000003">
    <property type="protein sequence ID" value="MBD1393036.1"/>
    <property type="molecule type" value="Genomic_DNA"/>
</dbReference>
<keyword evidence="8 9" id="KW-0472">Membrane</keyword>
<dbReference type="Gene3D" id="3.30.70.1440">
    <property type="entry name" value="Multidrug efflux transporter AcrB pore domain"/>
    <property type="match status" value="1"/>
</dbReference>
<feature type="transmembrane region" description="Helical" evidence="9">
    <location>
        <begin position="1050"/>
        <end position="1066"/>
    </location>
</feature>
<feature type="transmembrane region" description="Helical" evidence="9">
    <location>
        <begin position="976"/>
        <end position="995"/>
    </location>
</feature>
<dbReference type="InterPro" id="IPR001036">
    <property type="entry name" value="Acrflvin-R"/>
</dbReference>
<dbReference type="GO" id="GO:0008324">
    <property type="term" value="F:monoatomic cation transmembrane transporter activity"/>
    <property type="evidence" value="ECO:0007669"/>
    <property type="project" value="InterPro"/>
</dbReference>
<dbReference type="SUPFAM" id="SSF56954">
    <property type="entry name" value="Outer membrane efflux proteins (OEP)"/>
    <property type="match status" value="1"/>
</dbReference>
<evidence type="ECO:0000256" key="1">
    <source>
        <dbReference type="ARBA" id="ARBA00004651"/>
    </source>
</evidence>
<dbReference type="GO" id="GO:0042910">
    <property type="term" value="F:xenobiotic transmembrane transporter activity"/>
    <property type="evidence" value="ECO:0007669"/>
    <property type="project" value="TreeGrafter"/>
</dbReference>
<reference evidence="10" key="1">
    <citation type="submission" date="2020-09" db="EMBL/GenBank/DDBJ databases">
        <title>Novel species of Mucilaginibacter isolated from a glacier on the Tibetan Plateau.</title>
        <authorList>
            <person name="Liu Q."/>
            <person name="Xin Y.-H."/>
        </authorList>
    </citation>
    <scope>NUCLEOTIDE SEQUENCE</scope>
    <source>
        <strain evidence="10">ZB1P21</strain>
    </source>
</reference>
<dbReference type="Pfam" id="PF02321">
    <property type="entry name" value="OEP"/>
    <property type="match status" value="1"/>
</dbReference>
<evidence type="ECO:0000256" key="2">
    <source>
        <dbReference type="ARBA" id="ARBA00007613"/>
    </source>
</evidence>